<evidence type="ECO:0000256" key="1">
    <source>
        <dbReference type="SAM" id="Phobius"/>
    </source>
</evidence>
<protein>
    <submittedName>
        <fullName evidence="3">Cardiolipin synthetase</fullName>
    </submittedName>
</protein>
<comment type="caution">
    <text evidence="3">The sequence shown here is derived from an EMBL/GenBank/DDBJ whole genome shotgun (WGS) entry which is preliminary data.</text>
</comment>
<sequence>MLPFDNWLSVILLIGVCIAVVILIVLYVQGVFRRRIHYKIFNFPSPTAPDFSPTVASLSDSFISSAEATKFWVKADEIQPARLNAIRCAQHRILFETYIMTPGERADAFATALIEKANSGVTVQVVVDSYGAKSVPERYWKNLELSGVEVRFFNPFSWRSPYDYLKRSHRKLLLIDDQIALIGGAGISDYWDGIPEQGDRAPWFDFEAQFEGPVVERLHGLFIQHWLDSGTTIDLGKNPLTQSSNQTLQTSLPTVLITSGEDPSYRDSSIRALYQMLVMSAQSRIWIASPYFLPFSNIQKLLIDAKHRGVDVRILTMGSKTDKPFVHYSARELYKKLLQEGIEIYEYQPSMMHGKTVLIDDSWVSMGSANFDPRSFWSNDELNVSTAQPFLCQNVENFLSNGFRESHCISYQEWKRRPLIQKIRGKVMLLFYLLL</sequence>
<feature type="domain" description="PLD phosphodiesterase" evidence="2">
    <location>
        <begin position="164"/>
        <end position="191"/>
    </location>
</feature>
<feature type="domain" description="PLD phosphodiesterase" evidence="2">
    <location>
        <begin position="348"/>
        <end position="375"/>
    </location>
</feature>
<dbReference type="GO" id="GO:0032049">
    <property type="term" value="P:cardiolipin biosynthetic process"/>
    <property type="evidence" value="ECO:0007669"/>
    <property type="project" value="UniProtKB-ARBA"/>
</dbReference>
<dbReference type="AlphaFoldDB" id="A0A0F5YM81"/>
<organism evidence="3 5">
    <name type="scientific">Limnoraphis robusta CS-951</name>
    <dbReference type="NCBI Taxonomy" id="1637645"/>
    <lineage>
        <taxon>Bacteria</taxon>
        <taxon>Bacillati</taxon>
        <taxon>Cyanobacteriota</taxon>
        <taxon>Cyanophyceae</taxon>
        <taxon>Oscillatoriophycideae</taxon>
        <taxon>Oscillatoriales</taxon>
        <taxon>Sirenicapillariaceae</taxon>
        <taxon>Limnoraphis</taxon>
    </lineage>
</organism>
<evidence type="ECO:0000313" key="4">
    <source>
        <dbReference type="EMBL" id="KMW70553.1"/>
    </source>
</evidence>
<dbReference type="PANTHER" id="PTHR21248">
    <property type="entry name" value="CARDIOLIPIN SYNTHASE"/>
    <property type="match status" value="1"/>
</dbReference>
<dbReference type="Gene3D" id="3.30.870.10">
    <property type="entry name" value="Endonuclease Chain A"/>
    <property type="match status" value="2"/>
</dbReference>
<keyword evidence="1" id="KW-1133">Transmembrane helix</keyword>
<name>A0A0F5YM81_9CYAN</name>
<dbReference type="GO" id="GO:0030572">
    <property type="term" value="F:phosphatidyltransferase activity"/>
    <property type="evidence" value="ECO:0007669"/>
    <property type="project" value="UniProtKB-ARBA"/>
</dbReference>
<dbReference type="PANTHER" id="PTHR21248:SF22">
    <property type="entry name" value="PHOSPHOLIPASE D"/>
    <property type="match status" value="1"/>
</dbReference>
<dbReference type="RefSeq" id="WP_046276487.1">
    <property type="nucleotide sequence ID" value="NZ_LATL02000092.1"/>
</dbReference>
<dbReference type="Proteomes" id="UP000033607">
    <property type="component" value="Unassembled WGS sequence"/>
</dbReference>
<dbReference type="SUPFAM" id="SSF56024">
    <property type="entry name" value="Phospholipase D/nuclease"/>
    <property type="match status" value="2"/>
</dbReference>
<dbReference type="OrthoDB" id="9762009at2"/>
<reference evidence="3 5" key="1">
    <citation type="submission" date="2015-06" db="EMBL/GenBank/DDBJ databases">
        <title>Draft genome assembly of filamentous brackish cyanobacterium Limnoraphis robusta strain CS-951.</title>
        <authorList>
            <person name="Willis A."/>
            <person name="Parks M."/>
            <person name="Burford M.A."/>
        </authorList>
    </citation>
    <scope>NUCLEOTIDE SEQUENCE [LARGE SCALE GENOMIC DNA]</scope>
    <source>
        <strain evidence="3 5">CS-951</strain>
    </source>
</reference>
<dbReference type="PATRIC" id="fig|1637645.4.peg.1859"/>
<evidence type="ECO:0000259" key="2">
    <source>
        <dbReference type="PROSITE" id="PS50035"/>
    </source>
</evidence>
<feature type="transmembrane region" description="Helical" evidence="1">
    <location>
        <begin position="6"/>
        <end position="28"/>
    </location>
</feature>
<keyword evidence="1" id="KW-0472">Membrane</keyword>
<evidence type="ECO:0000313" key="3">
    <source>
        <dbReference type="EMBL" id="KKD40001.1"/>
    </source>
</evidence>
<dbReference type="CDD" id="cd09110">
    <property type="entry name" value="PLDc_CLS_1"/>
    <property type="match status" value="1"/>
</dbReference>
<proteinExistence type="predicted"/>
<evidence type="ECO:0000313" key="5">
    <source>
        <dbReference type="Proteomes" id="UP000033607"/>
    </source>
</evidence>
<dbReference type="SMART" id="SM00155">
    <property type="entry name" value="PLDc"/>
    <property type="match status" value="2"/>
</dbReference>
<dbReference type="EMBL" id="LATL02000132">
    <property type="protein sequence ID" value="KMW70553.1"/>
    <property type="molecule type" value="Genomic_DNA"/>
</dbReference>
<keyword evidence="1" id="KW-0812">Transmembrane</keyword>
<accession>A0A0F5YM81</accession>
<dbReference type="EMBL" id="LATL02000092">
    <property type="protein sequence ID" value="KKD40001.1"/>
    <property type="molecule type" value="Genomic_DNA"/>
</dbReference>
<dbReference type="InterPro" id="IPR001736">
    <property type="entry name" value="PLipase_D/transphosphatidylase"/>
</dbReference>
<gene>
    <name evidence="3" type="ORF">WN50_00275</name>
    <name evidence="4" type="ORF">WN50_34465</name>
</gene>
<dbReference type="Pfam" id="PF13091">
    <property type="entry name" value="PLDc_2"/>
    <property type="match status" value="2"/>
</dbReference>
<dbReference type="PROSITE" id="PS50035">
    <property type="entry name" value="PLD"/>
    <property type="match status" value="2"/>
</dbReference>
<dbReference type="CDD" id="cd09159">
    <property type="entry name" value="PLDc_ybhO_like_2"/>
    <property type="match status" value="1"/>
</dbReference>
<dbReference type="InterPro" id="IPR025202">
    <property type="entry name" value="PLD-like_dom"/>
</dbReference>